<dbReference type="EMBL" id="JAAIUW010000010">
    <property type="protein sequence ID" value="KAF7811425.1"/>
    <property type="molecule type" value="Genomic_DNA"/>
</dbReference>
<dbReference type="OrthoDB" id="1600564at2759"/>
<evidence type="ECO:0000256" key="1">
    <source>
        <dbReference type="ARBA" id="ARBA00008668"/>
    </source>
</evidence>
<dbReference type="PANTHER" id="PTHR45642:SF3">
    <property type="entry name" value="OS09G0540400 PROTEIN"/>
    <property type="match status" value="1"/>
</dbReference>
<name>A0A834SYU3_9FABA</name>
<dbReference type="AlphaFoldDB" id="A0A834SYU3"/>
<dbReference type="Proteomes" id="UP000634136">
    <property type="component" value="Unassembled WGS sequence"/>
</dbReference>
<dbReference type="InterPro" id="IPR050592">
    <property type="entry name" value="GDSL_lipolytic_enzyme"/>
</dbReference>
<organism evidence="2 3">
    <name type="scientific">Senna tora</name>
    <dbReference type="NCBI Taxonomy" id="362788"/>
    <lineage>
        <taxon>Eukaryota</taxon>
        <taxon>Viridiplantae</taxon>
        <taxon>Streptophyta</taxon>
        <taxon>Embryophyta</taxon>
        <taxon>Tracheophyta</taxon>
        <taxon>Spermatophyta</taxon>
        <taxon>Magnoliopsida</taxon>
        <taxon>eudicotyledons</taxon>
        <taxon>Gunneridae</taxon>
        <taxon>Pentapetalae</taxon>
        <taxon>rosids</taxon>
        <taxon>fabids</taxon>
        <taxon>Fabales</taxon>
        <taxon>Fabaceae</taxon>
        <taxon>Caesalpinioideae</taxon>
        <taxon>Cassia clade</taxon>
        <taxon>Senna</taxon>
    </lineage>
</organism>
<reference evidence="2" key="1">
    <citation type="submission" date="2020-09" db="EMBL/GenBank/DDBJ databases">
        <title>Genome-Enabled Discovery of Anthraquinone Biosynthesis in Senna tora.</title>
        <authorList>
            <person name="Kang S.-H."/>
            <person name="Pandey R.P."/>
            <person name="Lee C.-M."/>
            <person name="Sim J.-S."/>
            <person name="Jeong J.-T."/>
            <person name="Choi B.-S."/>
            <person name="Jung M."/>
            <person name="Ginzburg D."/>
            <person name="Zhao K."/>
            <person name="Won S.Y."/>
            <person name="Oh T.-J."/>
            <person name="Yu Y."/>
            <person name="Kim N.-H."/>
            <person name="Lee O.R."/>
            <person name="Lee T.-H."/>
            <person name="Bashyal P."/>
            <person name="Kim T.-S."/>
            <person name="Lee W.-H."/>
            <person name="Kawkins C."/>
            <person name="Kim C.-K."/>
            <person name="Kim J.S."/>
            <person name="Ahn B.O."/>
            <person name="Rhee S.Y."/>
            <person name="Sohng J.K."/>
        </authorList>
    </citation>
    <scope>NUCLEOTIDE SEQUENCE</scope>
    <source>
        <tissue evidence="2">Leaf</tissue>
    </source>
</reference>
<comment type="similarity">
    <text evidence="1">Belongs to the 'GDSL' lipolytic enzyme family.</text>
</comment>
<dbReference type="InterPro" id="IPR001087">
    <property type="entry name" value="GDSL"/>
</dbReference>
<comment type="caution">
    <text evidence="2">The sequence shown here is derived from an EMBL/GenBank/DDBJ whole genome shotgun (WGS) entry which is preliminary data.</text>
</comment>
<dbReference type="Gene3D" id="3.40.50.1110">
    <property type="entry name" value="SGNH hydrolase"/>
    <property type="match status" value="1"/>
</dbReference>
<evidence type="ECO:0000313" key="3">
    <source>
        <dbReference type="Proteomes" id="UP000634136"/>
    </source>
</evidence>
<keyword evidence="3" id="KW-1185">Reference proteome</keyword>
<dbReference type="InterPro" id="IPR036514">
    <property type="entry name" value="SGNH_hydro_sf"/>
</dbReference>
<protein>
    <submittedName>
        <fullName evidence="2">GDSL esterase/lipase</fullName>
    </submittedName>
</protein>
<dbReference type="Pfam" id="PF00657">
    <property type="entry name" value="Lipase_GDSL"/>
    <property type="match status" value="1"/>
</dbReference>
<dbReference type="SUPFAM" id="SSF52266">
    <property type="entry name" value="SGNH hydrolase"/>
    <property type="match status" value="1"/>
</dbReference>
<sequence length="225" mass="25424">MSGVSFASAGSGFDPLTPTISNVIPIAKQMENFRECKRRLESVFGKEETKNHIEKAAFMISAGTNDFVLNYLSLPELWEEGGRKIAVVGLPPMGCLPIVITFNSDKSFEERECIDKYSSIARDYNQMLQNELHFMQLHFNLSNPSSKIYYIDIYQPLADMIEDPQKYGFDVVDSGCCGSGYIEASFLCNHISSVCSDPSKYVFWDSIHPTQKAYQDVLLRSSFHH</sequence>
<accession>A0A834SYU3</accession>
<dbReference type="PANTHER" id="PTHR45642">
    <property type="entry name" value="GDSL ESTERASE/LIPASE EXL3"/>
    <property type="match status" value="1"/>
</dbReference>
<dbReference type="GO" id="GO:0016788">
    <property type="term" value="F:hydrolase activity, acting on ester bonds"/>
    <property type="evidence" value="ECO:0007669"/>
    <property type="project" value="InterPro"/>
</dbReference>
<proteinExistence type="inferred from homology"/>
<gene>
    <name evidence="2" type="ORF">G2W53_032401</name>
</gene>
<evidence type="ECO:0000313" key="2">
    <source>
        <dbReference type="EMBL" id="KAF7811425.1"/>
    </source>
</evidence>